<name>A0A0C5PJC9_SHIFL</name>
<geneLocation type="plasmid" evidence="2">
    <name>pSF07202</name>
</geneLocation>
<feature type="transmembrane region" description="Helical" evidence="1">
    <location>
        <begin position="6"/>
        <end position="23"/>
    </location>
</feature>
<dbReference type="EMBL" id="KJ201886">
    <property type="protein sequence ID" value="AJQ17359.1"/>
    <property type="molecule type" value="Genomic_DNA"/>
</dbReference>
<reference evidence="2" key="1">
    <citation type="submission" date="2014-01" db="EMBL/GenBank/DDBJ databases">
        <title>The resistance and spreading mechanisms of plasmid-mediated fluoroquinolone resistance genes.</title>
        <authorList>
            <person name="Pu X.-Y."/>
            <person name="Pan J.-C."/>
            <person name="Zhang W."/>
            <person name="Chen H."/>
            <person name="Zhu C."/>
        </authorList>
    </citation>
    <scope>NUCLEOTIDE SEQUENCE</scope>
    <source>
        <strain evidence="2">072</strain>
        <plasmid evidence="2">pSF07202</plasmid>
    </source>
</reference>
<proteinExistence type="predicted"/>
<keyword evidence="1" id="KW-0472">Membrane</keyword>
<evidence type="ECO:0000256" key="1">
    <source>
        <dbReference type="SAM" id="Phobius"/>
    </source>
</evidence>
<keyword evidence="1" id="KW-1133">Transmembrane helix</keyword>
<accession>A0A0C5PJC9</accession>
<protein>
    <submittedName>
        <fullName evidence="2">Uncharacterized protein</fullName>
    </submittedName>
</protein>
<gene>
    <name evidence="2" type="ORF">pSF07202_042</name>
</gene>
<keyword evidence="2" id="KW-0614">Plasmid</keyword>
<sequence>MLPQIALTIMMWNAIIMVHLIAIQHLALTQPLSIAVTENIK</sequence>
<evidence type="ECO:0000313" key="2">
    <source>
        <dbReference type="EMBL" id="AJQ17359.1"/>
    </source>
</evidence>
<organism evidence="2">
    <name type="scientific">Shigella flexneri 4c</name>
    <dbReference type="NCBI Taxonomy" id="1617964"/>
    <lineage>
        <taxon>Bacteria</taxon>
        <taxon>Pseudomonadati</taxon>
        <taxon>Pseudomonadota</taxon>
        <taxon>Gammaproteobacteria</taxon>
        <taxon>Enterobacterales</taxon>
        <taxon>Enterobacteriaceae</taxon>
        <taxon>Shigella</taxon>
    </lineage>
</organism>
<keyword evidence="1" id="KW-0812">Transmembrane</keyword>
<dbReference type="AlphaFoldDB" id="A0A0C5PJC9"/>